<proteinExistence type="predicted"/>
<keyword evidence="2" id="KW-1185">Reference proteome</keyword>
<dbReference type="AlphaFoldDB" id="A0A2S9Q1Q5"/>
<sequence>MNGAPVAHRINRLPWQRWLSAEELARALGLSAEEAERVLRAGRRRGSITINRKGDETLFMRVARHPLPSARLRPSP</sequence>
<accession>A0A2S9Q1Q5</accession>
<evidence type="ECO:0000313" key="1">
    <source>
        <dbReference type="EMBL" id="PRH80578.1"/>
    </source>
</evidence>
<name>A0A2S9Q1Q5_9ACTN</name>
<organism evidence="1 2">
    <name type="scientific">Streptomyces solincola</name>
    <dbReference type="NCBI Taxonomy" id="2100817"/>
    <lineage>
        <taxon>Bacteria</taxon>
        <taxon>Bacillati</taxon>
        <taxon>Actinomycetota</taxon>
        <taxon>Actinomycetes</taxon>
        <taxon>Kitasatosporales</taxon>
        <taxon>Streptomycetaceae</taxon>
        <taxon>Streptomyces</taxon>
    </lineage>
</organism>
<evidence type="ECO:0008006" key="3">
    <source>
        <dbReference type="Google" id="ProtNLM"/>
    </source>
</evidence>
<gene>
    <name evidence="1" type="ORF">C6N75_03485</name>
</gene>
<evidence type="ECO:0000313" key="2">
    <source>
        <dbReference type="Proteomes" id="UP000239322"/>
    </source>
</evidence>
<protein>
    <recommendedName>
        <fullName evidence="3">Helix-turn-helix domain-containing protein</fullName>
    </recommendedName>
</protein>
<dbReference type="EMBL" id="PVLV01000049">
    <property type="protein sequence ID" value="PRH80578.1"/>
    <property type="molecule type" value="Genomic_DNA"/>
</dbReference>
<dbReference type="OrthoDB" id="9944001at2"/>
<comment type="caution">
    <text evidence="1">The sequence shown here is derived from an EMBL/GenBank/DDBJ whole genome shotgun (WGS) entry which is preliminary data.</text>
</comment>
<reference evidence="1 2" key="1">
    <citation type="submission" date="2018-03" db="EMBL/GenBank/DDBJ databases">
        <title>Novel Streptomyces sp. from soil.</title>
        <authorList>
            <person name="Tan G.Y.A."/>
            <person name="Lee Z.Y."/>
        </authorList>
    </citation>
    <scope>NUCLEOTIDE SEQUENCE [LARGE SCALE GENOMIC DNA]</scope>
    <source>
        <strain evidence="1 2">ST5x</strain>
    </source>
</reference>
<dbReference type="RefSeq" id="WP_105867346.1">
    <property type="nucleotide sequence ID" value="NZ_PVLV01000049.1"/>
</dbReference>
<dbReference type="Proteomes" id="UP000239322">
    <property type="component" value="Unassembled WGS sequence"/>
</dbReference>